<gene>
    <name evidence="1" type="ORF">CR205_03940</name>
</gene>
<accession>A0A2W0H7A7</accession>
<organism evidence="1 2">
    <name type="scientific">Alteribacter lacisalsi</name>
    <dbReference type="NCBI Taxonomy" id="2045244"/>
    <lineage>
        <taxon>Bacteria</taxon>
        <taxon>Bacillati</taxon>
        <taxon>Bacillota</taxon>
        <taxon>Bacilli</taxon>
        <taxon>Bacillales</taxon>
        <taxon>Bacillaceae</taxon>
        <taxon>Alteribacter</taxon>
    </lineage>
</organism>
<keyword evidence="2" id="KW-1185">Reference proteome</keyword>
<name>A0A2W0H7A7_9BACI</name>
<sequence>MAEFHPLCIRAEKLYDWVTRQVDKELTFSGPAGLAELDFDCDGEEGADDPCDLLPPGEDFIVTVVEVEDTVECSEVGTRRNVFVPELGIELQEVKIRKQGSFVVELRLDEDDVDPICTSGEIDFCLFEKFLLCAPEGTEVDCDVFDFSGSGVVCCINGEFSSLQLTLHICQSVQVHADVILEIEGAECRPREDIILPISRLCPEIAFPPQCPEIFPAHNGHHKEK</sequence>
<evidence type="ECO:0000313" key="2">
    <source>
        <dbReference type="Proteomes" id="UP000248066"/>
    </source>
</evidence>
<dbReference type="Proteomes" id="UP000248066">
    <property type="component" value="Unassembled WGS sequence"/>
</dbReference>
<dbReference type="AlphaFoldDB" id="A0A2W0H7A7"/>
<comment type="caution">
    <text evidence="1">The sequence shown here is derived from an EMBL/GenBank/DDBJ whole genome shotgun (WGS) entry which is preliminary data.</text>
</comment>
<proteinExistence type="predicted"/>
<dbReference type="EMBL" id="PDOF01000001">
    <property type="protein sequence ID" value="PYZ97753.1"/>
    <property type="molecule type" value="Genomic_DNA"/>
</dbReference>
<dbReference type="OrthoDB" id="2680078at2"/>
<reference evidence="1 2" key="1">
    <citation type="submission" date="2017-10" db="EMBL/GenBank/DDBJ databases">
        <title>Bacillus sp. nov., a halophilic bacterium isolated from a Yangshapao Lake.</title>
        <authorList>
            <person name="Wang H."/>
        </authorList>
    </citation>
    <scope>NUCLEOTIDE SEQUENCE [LARGE SCALE GENOMIC DNA]</scope>
    <source>
        <strain evidence="1 2">YSP-3</strain>
    </source>
</reference>
<protein>
    <submittedName>
        <fullName evidence="1">Uncharacterized protein</fullName>
    </submittedName>
</protein>
<dbReference type="RefSeq" id="WP_110517154.1">
    <property type="nucleotide sequence ID" value="NZ_PDOF01000001.1"/>
</dbReference>
<evidence type="ECO:0000313" key="1">
    <source>
        <dbReference type="EMBL" id="PYZ97753.1"/>
    </source>
</evidence>